<dbReference type="SUPFAM" id="SSF55874">
    <property type="entry name" value="ATPase domain of HSP90 chaperone/DNA topoisomerase II/histidine kinase"/>
    <property type="match status" value="1"/>
</dbReference>
<dbReference type="Pfam" id="PF02518">
    <property type="entry name" value="HATPase_c"/>
    <property type="match status" value="1"/>
</dbReference>
<dbReference type="Pfam" id="PF00497">
    <property type="entry name" value="SBP_bac_3"/>
    <property type="match status" value="2"/>
</dbReference>
<dbReference type="SMART" id="SM00448">
    <property type="entry name" value="REC"/>
    <property type="match status" value="1"/>
</dbReference>
<dbReference type="SMART" id="SM00387">
    <property type="entry name" value="HATPase_c"/>
    <property type="match status" value="1"/>
</dbReference>
<name>A0A212JXY2_9DELT</name>
<comment type="catalytic activity">
    <reaction evidence="1">
        <text>ATP + protein L-histidine = ADP + protein N-phospho-L-histidine.</text>
        <dbReference type="EC" id="2.7.13.3"/>
    </reaction>
</comment>
<dbReference type="InterPro" id="IPR003661">
    <property type="entry name" value="HisK_dim/P_dom"/>
</dbReference>
<feature type="domain" description="Response regulatory" evidence="8">
    <location>
        <begin position="847"/>
        <end position="968"/>
    </location>
</feature>
<keyword evidence="4" id="KW-0808">Transferase</keyword>
<evidence type="ECO:0000256" key="6">
    <source>
        <dbReference type="PROSITE-ProRule" id="PRU00169"/>
    </source>
</evidence>
<protein>
    <recommendedName>
        <fullName evidence="2">histidine kinase</fullName>
        <ecNumber evidence="2">2.7.13.3</ecNumber>
    </recommendedName>
</protein>
<dbReference type="CDD" id="cd16922">
    <property type="entry name" value="HATPase_EvgS-ArcB-TorS-like"/>
    <property type="match status" value="1"/>
</dbReference>
<dbReference type="SUPFAM" id="SSF52172">
    <property type="entry name" value="CheY-like"/>
    <property type="match status" value="1"/>
</dbReference>
<dbReference type="PROSITE" id="PS50109">
    <property type="entry name" value="HIS_KIN"/>
    <property type="match status" value="1"/>
</dbReference>
<evidence type="ECO:0000256" key="2">
    <source>
        <dbReference type="ARBA" id="ARBA00012438"/>
    </source>
</evidence>
<dbReference type="SMART" id="SM00062">
    <property type="entry name" value="PBPb"/>
    <property type="match status" value="1"/>
</dbReference>
<gene>
    <name evidence="9" type="ORF">KL86DPRO_20282</name>
</gene>
<evidence type="ECO:0000259" key="8">
    <source>
        <dbReference type="PROSITE" id="PS50110"/>
    </source>
</evidence>
<dbReference type="PANTHER" id="PTHR43047:SF72">
    <property type="entry name" value="OSMOSENSING HISTIDINE PROTEIN KINASE SLN1"/>
    <property type="match status" value="1"/>
</dbReference>
<dbReference type="PRINTS" id="PR00344">
    <property type="entry name" value="BCTRLSENSOR"/>
</dbReference>
<dbReference type="Gene3D" id="3.40.50.2300">
    <property type="match status" value="1"/>
</dbReference>
<dbReference type="SUPFAM" id="SSF47384">
    <property type="entry name" value="Homodimeric domain of signal transducing histidine kinase"/>
    <property type="match status" value="1"/>
</dbReference>
<sequence>MHMRNLYVVLLCAALAVLLCCSASHAKQTGTDIRHYTEVPGITEAEVAAIRSLAAQNRTLTYGALLSTEASIDTNGVFTGYTQRFCDLLSSLFGMRFSPAIYDWDAILAGLADGSLDFSGDLIPTPARREKYFMSDAIAERSISIFKKKGAESIGDIAKKRPPKLAFLTGSVHLAPFREVYPEPFELVYVDNFENAASMLRYATIDAFINESVSDCFFIEYGFVEARPFFPLVYIPVSLTTEKEALKPLISALNKYLAAGGQETLTKLYAAGEADYKKYGLFKAFTPEEAAYVERAASSGRHIPVVLESDNYPVSFFNYKTNAFEGIVVDILAAVSAATGLRFKTVNQGGAKWEDILASLVSGEAALISELMYSEGRKGKFLWTDQPFCTTSYAFISKASFPDLEIYQVMSQKVGVIKGTAYEEMYNKWFPTSKAVPYDTGDLAFEALERDEITLILAAEALLLSQTNYREKPGYKVNIVLNHPIEAKFGFNPNERELCSIIGKAQSFIKTDMIAKRWFGKVFDYSAELSKTRVYLLLICIALLLAILGFIIFLSLRNRMMRKKLEELVSERTRELRRQMLEREAAEQEARVASSAKSSFLARMSHEIRTPLNAVIGMSEIAKKASAENGKALAAINRILTSSRHLLGILNDILDMAKIESGKMELASESFRLGEAVAEVADIILSRCADKDIDFTVSMEGLAECVVLGDKLRLNQVLINLLGNAVKFTGQGGRIGMSVTLLEETDAALLLAFAIEDNGIGMTEEQIAKLFVPFEQADTSIASRFGGTGLGLSISKNLINAMGGDICVTSAPGRGATFRFELLLPKGRTVAAEESDPGENIDLQGVRILLAEDIEVNRMILDELLSATGVQLEAAVNGAEAAAMFAASPEGYYQLVFMDIQMPEMDGYEATEKIRAMPRADARETPIIAMTANAYREDVERAMAAGMNGHLAKPINVTSLFKALASQLGRCGAGHGAASGGG</sequence>
<feature type="modified residue" description="4-aspartylphosphate" evidence="6">
    <location>
        <position position="899"/>
    </location>
</feature>
<dbReference type="CDD" id="cd17546">
    <property type="entry name" value="REC_hyHK_CKI1_RcsC-like"/>
    <property type="match status" value="1"/>
</dbReference>
<dbReference type="InterPro" id="IPR004358">
    <property type="entry name" value="Sig_transdc_His_kin-like_C"/>
</dbReference>
<dbReference type="SMART" id="SM00388">
    <property type="entry name" value="HisKA"/>
    <property type="match status" value="1"/>
</dbReference>
<dbReference type="PROSITE" id="PS50110">
    <property type="entry name" value="RESPONSE_REGULATORY"/>
    <property type="match status" value="1"/>
</dbReference>
<dbReference type="Gene3D" id="3.30.565.10">
    <property type="entry name" value="Histidine kinase-like ATPase, C-terminal domain"/>
    <property type="match status" value="1"/>
</dbReference>
<evidence type="ECO:0000259" key="7">
    <source>
        <dbReference type="PROSITE" id="PS50109"/>
    </source>
</evidence>
<dbReference type="InterPro" id="IPR001789">
    <property type="entry name" value="Sig_transdc_resp-reg_receiver"/>
</dbReference>
<evidence type="ECO:0000256" key="1">
    <source>
        <dbReference type="ARBA" id="ARBA00000085"/>
    </source>
</evidence>
<dbReference type="InterPro" id="IPR003594">
    <property type="entry name" value="HATPase_dom"/>
</dbReference>
<dbReference type="FunFam" id="3.30.565.10:FF:000010">
    <property type="entry name" value="Sensor histidine kinase RcsC"/>
    <property type="match status" value="1"/>
</dbReference>
<dbReference type="Pfam" id="PF00512">
    <property type="entry name" value="HisKA"/>
    <property type="match status" value="1"/>
</dbReference>
<reference evidence="9" key="1">
    <citation type="submission" date="2016-04" db="EMBL/GenBank/DDBJ databases">
        <authorList>
            <person name="Evans L.H."/>
            <person name="Alamgir A."/>
            <person name="Owens N."/>
            <person name="Weber N.D."/>
            <person name="Virtaneva K."/>
            <person name="Barbian K."/>
            <person name="Babar A."/>
            <person name="Rosenke K."/>
        </authorList>
    </citation>
    <scope>NUCLEOTIDE SEQUENCE</scope>
    <source>
        <strain evidence="9">86</strain>
    </source>
</reference>
<dbReference type="InterPro" id="IPR005467">
    <property type="entry name" value="His_kinase_dom"/>
</dbReference>
<dbReference type="PANTHER" id="PTHR43047">
    <property type="entry name" value="TWO-COMPONENT HISTIDINE PROTEIN KINASE"/>
    <property type="match status" value="1"/>
</dbReference>
<dbReference type="EMBL" id="FLUQ01000002">
    <property type="protein sequence ID" value="SBW04238.1"/>
    <property type="molecule type" value="Genomic_DNA"/>
</dbReference>
<dbReference type="Gene3D" id="1.10.287.130">
    <property type="match status" value="1"/>
</dbReference>
<dbReference type="GO" id="GO:0009927">
    <property type="term" value="F:histidine phosphotransfer kinase activity"/>
    <property type="evidence" value="ECO:0007669"/>
    <property type="project" value="TreeGrafter"/>
</dbReference>
<dbReference type="CDD" id="cd00082">
    <property type="entry name" value="HisKA"/>
    <property type="match status" value="1"/>
</dbReference>
<dbReference type="EC" id="2.7.13.3" evidence="2"/>
<evidence type="ECO:0000313" key="9">
    <source>
        <dbReference type="EMBL" id="SBW04238.1"/>
    </source>
</evidence>
<dbReference type="GO" id="GO:0005886">
    <property type="term" value="C:plasma membrane"/>
    <property type="evidence" value="ECO:0007669"/>
    <property type="project" value="TreeGrafter"/>
</dbReference>
<dbReference type="AlphaFoldDB" id="A0A212JXY2"/>
<dbReference type="SUPFAM" id="SSF53850">
    <property type="entry name" value="Periplasmic binding protein-like II"/>
    <property type="match status" value="2"/>
</dbReference>
<feature type="domain" description="Histidine kinase" evidence="7">
    <location>
        <begin position="603"/>
        <end position="826"/>
    </location>
</feature>
<dbReference type="GO" id="GO:0000155">
    <property type="term" value="F:phosphorelay sensor kinase activity"/>
    <property type="evidence" value="ECO:0007669"/>
    <property type="project" value="InterPro"/>
</dbReference>
<dbReference type="InterPro" id="IPR011006">
    <property type="entry name" value="CheY-like_superfamily"/>
</dbReference>
<evidence type="ECO:0000256" key="5">
    <source>
        <dbReference type="ARBA" id="ARBA00022777"/>
    </source>
</evidence>
<dbReference type="InterPro" id="IPR001638">
    <property type="entry name" value="Solute-binding_3/MltF_N"/>
</dbReference>
<accession>A0A212JXY2</accession>
<keyword evidence="3 6" id="KW-0597">Phosphoprotein</keyword>
<proteinExistence type="predicted"/>
<dbReference type="Pfam" id="PF00072">
    <property type="entry name" value="Response_reg"/>
    <property type="match status" value="1"/>
</dbReference>
<evidence type="ECO:0000256" key="4">
    <source>
        <dbReference type="ARBA" id="ARBA00022679"/>
    </source>
</evidence>
<organism evidence="9">
    <name type="scientific">uncultured delta proteobacterium</name>
    <dbReference type="NCBI Taxonomy" id="34034"/>
    <lineage>
        <taxon>Bacteria</taxon>
        <taxon>Deltaproteobacteria</taxon>
        <taxon>environmental samples</taxon>
    </lineage>
</organism>
<evidence type="ECO:0000256" key="3">
    <source>
        <dbReference type="ARBA" id="ARBA00022553"/>
    </source>
</evidence>
<dbReference type="Gene3D" id="3.40.190.10">
    <property type="entry name" value="Periplasmic binding protein-like II"/>
    <property type="match status" value="4"/>
</dbReference>
<dbReference type="InterPro" id="IPR036097">
    <property type="entry name" value="HisK_dim/P_sf"/>
</dbReference>
<keyword evidence="5" id="KW-0418">Kinase</keyword>
<dbReference type="InterPro" id="IPR036890">
    <property type="entry name" value="HATPase_C_sf"/>
</dbReference>